<dbReference type="Proteomes" id="UP000294887">
    <property type="component" value="Unassembled WGS sequence"/>
</dbReference>
<reference evidence="7 8" key="1">
    <citation type="submission" date="2019-03" db="EMBL/GenBank/DDBJ databases">
        <title>Genomic Encyclopedia of Type Strains, Phase IV (KMG-IV): sequencing the most valuable type-strain genomes for metagenomic binning, comparative biology and taxonomic classification.</title>
        <authorList>
            <person name="Goeker M."/>
        </authorList>
    </citation>
    <scope>NUCLEOTIDE SEQUENCE [LARGE SCALE GENOMIC DNA]</scope>
    <source>
        <strain evidence="7 8">DSM 24830</strain>
    </source>
</reference>
<keyword evidence="5 6" id="KW-0472">Membrane</keyword>
<comment type="similarity">
    <text evidence="2">Belongs to the FUN14 family.</text>
</comment>
<organism evidence="7 8">
    <name type="scientific">Cocleimonas flava</name>
    <dbReference type="NCBI Taxonomy" id="634765"/>
    <lineage>
        <taxon>Bacteria</taxon>
        <taxon>Pseudomonadati</taxon>
        <taxon>Pseudomonadota</taxon>
        <taxon>Gammaproteobacteria</taxon>
        <taxon>Thiotrichales</taxon>
        <taxon>Thiotrichaceae</taxon>
        <taxon>Cocleimonas</taxon>
    </lineage>
</organism>
<keyword evidence="3 6" id="KW-0812">Transmembrane</keyword>
<protein>
    <submittedName>
        <fullName evidence="7">Putative membrane protein (Fun14 family)</fullName>
    </submittedName>
</protein>
<dbReference type="InterPro" id="IPR007014">
    <property type="entry name" value="FUN14"/>
</dbReference>
<evidence type="ECO:0000256" key="3">
    <source>
        <dbReference type="ARBA" id="ARBA00022692"/>
    </source>
</evidence>
<evidence type="ECO:0000256" key="6">
    <source>
        <dbReference type="SAM" id="Phobius"/>
    </source>
</evidence>
<comment type="caution">
    <text evidence="7">The sequence shown here is derived from an EMBL/GenBank/DDBJ whole genome shotgun (WGS) entry which is preliminary data.</text>
</comment>
<dbReference type="EMBL" id="SMFQ01000002">
    <property type="protein sequence ID" value="TCJ89350.1"/>
    <property type="molecule type" value="Genomic_DNA"/>
</dbReference>
<evidence type="ECO:0000256" key="1">
    <source>
        <dbReference type="ARBA" id="ARBA00004370"/>
    </source>
</evidence>
<gene>
    <name evidence="7" type="ORF">EV695_1213</name>
</gene>
<dbReference type="RefSeq" id="WP_131904983.1">
    <property type="nucleotide sequence ID" value="NZ_BAAAFU010000008.1"/>
</dbReference>
<evidence type="ECO:0000256" key="5">
    <source>
        <dbReference type="ARBA" id="ARBA00023136"/>
    </source>
</evidence>
<proteinExistence type="inferred from homology"/>
<dbReference type="GO" id="GO:0016020">
    <property type="term" value="C:membrane"/>
    <property type="evidence" value="ECO:0007669"/>
    <property type="project" value="UniProtKB-SubCell"/>
</dbReference>
<evidence type="ECO:0000256" key="4">
    <source>
        <dbReference type="ARBA" id="ARBA00022989"/>
    </source>
</evidence>
<keyword evidence="8" id="KW-1185">Reference proteome</keyword>
<evidence type="ECO:0000313" key="8">
    <source>
        <dbReference type="Proteomes" id="UP000294887"/>
    </source>
</evidence>
<dbReference type="AlphaFoldDB" id="A0A4R1F6X2"/>
<evidence type="ECO:0000256" key="2">
    <source>
        <dbReference type="ARBA" id="ARBA00009160"/>
    </source>
</evidence>
<keyword evidence="4 6" id="KW-1133">Transmembrane helix</keyword>
<feature type="transmembrane region" description="Helical" evidence="6">
    <location>
        <begin position="87"/>
        <end position="107"/>
    </location>
</feature>
<feature type="transmembrane region" description="Helical" evidence="6">
    <location>
        <begin position="12"/>
        <end position="32"/>
    </location>
</feature>
<accession>A0A4R1F6X2</accession>
<sequence>MDVGESIQTGNWIALFTYMGFSFFAGFVIGYATRTFLKFVFFISGTVLILLFALQYADLIHVKWEAFENVYNGLIAWISPHLGGLKGFITANLSSAAMASLGLFWGFRRKS</sequence>
<dbReference type="Pfam" id="PF04930">
    <property type="entry name" value="FUN14"/>
    <property type="match status" value="1"/>
</dbReference>
<dbReference type="OrthoDB" id="5772194at2"/>
<feature type="transmembrane region" description="Helical" evidence="6">
    <location>
        <begin position="39"/>
        <end position="57"/>
    </location>
</feature>
<evidence type="ECO:0000313" key="7">
    <source>
        <dbReference type="EMBL" id="TCJ89350.1"/>
    </source>
</evidence>
<comment type="subcellular location">
    <subcellularLocation>
        <location evidence="1">Membrane</location>
    </subcellularLocation>
</comment>
<name>A0A4R1F6X2_9GAMM</name>